<proteinExistence type="inferred from homology"/>
<dbReference type="GO" id="GO:0005789">
    <property type="term" value="C:endoplasmic reticulum membrane"/>
    <property type="evidence" value="ECO:0007669"/>
    <property type="project" value="UniProtKB-SubCell"/>
</dbReference>
<evidence type="ECO:0000256" key="12">
    <source>
        <dbReference type="ARBA" id="ARBA00023136"/>
    </source>
</evidence>
<dbReference type="Proteomes" id="UP000094043">
    <property type="component" value="Chromosome 4"/>
</dbReference>
<evidence type="ECO:0000256" key="6">
    <source>
        <dbReference type="ARBA" id="ARBA00022692"/>
    </source>
</evidence>
<evidence type="ECO:0000256" key="3">
    <source>
        <dbReference type="ARBA" id="ARBA00016584"/>
    </source>
</evidence>
<evidence type="ECO:0000256" key="7">
    <source>
        <dbReference type="ARBA" id="ARBA00022729"/>
    </source>
</evidence>
<evidence type="ECO:0000256" key="5">
    <source>
        <dbReference type="ARBA" id="ARBA00022568"/>
    </source>
</evidence>
<evidence type="ECO:0000256" key="2">
    <source>
        <dbReference type="ARBA" id="ARBA00006833"/>
    </source>
</evidence>
<keyword evidence="6 15" id="KW-0812">Transmembrane</keyword>
<dbReference type="GO" id="GO:2001256">
    <property type="term" value="P:regulation of store-operated calcium entry"/>
    <property type="evidence" value="ECO:0007669"/>
    <property type="project" value="InterPro"/>
</dbReference>
<evidence type="ECO:0000256" key="13">
    <source>
        <dbReference type="ARBA" id="ARBA00031116"/>
    </source>
</evidence>
<evidence type="ECO:0000256" key="4">
    <source>
        <dbReference type="ARBA" id="ARBA00022448"/>
    </source>
</evidence>
<dbReference type="Pfam" id="PF06682">
    <property type="entry name" value="SARAF"/>
    <property type="match status" value="1"/>
</dbReference>
<dbReference type="RefSeq" id="XP_066069557.1">
    <property type="nucleotide sequence ID" value="XM_066213460.1"/>
</dbReference>
<keyword evidence="8" id="KW-0256">Endoplasmic reticulum</keyword>
<dbReference type="KEGG" id="cdep:91088281"/>
<reference evidence="16" key="3">
    <citation type="submission" date="2024-01" db="EMBL/GenBank/DDBJ databases">
        <authorList>
            <person name="Coelho M.A."/>
            <person name="David-Palma M."/>
            <person name="Shea T."/>
            <person name="Sun S."/>
            <person name="Cuomo C.A."/>
            <person name="Heitman J."/>
        </authorList>
    </citation>
    <scope>NUCLEOTIDE SEQUENCE</scope>
    <source>
        <strain evidence="16">CBS 7841</strain>
    </source>
</reference>
<reference evidence="16" key="2">
    <citation type="journal article" date="2022" name="Elife">
        <title>Obligate sexual reproduction of a homothallic fungus closely related to the Cryptococcus pathogenic species complex.</title>
        <authorList>
            <person name="Passer A.R."/>
            <person name="Clancey S.A."/>
            <person name="Shea T."/>
            <person name="David-Palma M."/>
            <person name="Averette A.F."/>
            <person name="Boekhout T."/>
            <person name="Porcel B.M."/>
            <person name="Nowrousian M."/>
            <person name="Cuomo C.A."/>
            <person name="Sun S."/>
            <person name="Heitman J."/>
            <person name="Coelho M.A."/>
        </authorList>
    </citation>
    <scope>NUCLEOTIDE SEQUENCE</scope>
    <source>
        <strain evidence="16">CBS 7841</strain>
    </source>
</reference>
<organism evidence="16 17">
    <name type="scientific">Cryptococcus depauperatus CBS 7841</name>
    <dbReference type="NCBI Taxonomy" id="1295531"/>
    <lineage>
        <taxon>Eukaryota</taxon>
        <taxon>Fungi</taxon>
        <taxon>Dikarya</taxon>
        <taxon>Basidiomycota</taxon>
        <taxon>Agaricomycotina</taxon>
        <taxon>Tremellomycetes</taxon>
        <taxon>Tremellales</taxon>
        <taxon>Cryptococcaceae</taxon>
        <taxon>Cryptococcus</taxon>
    </lineage>
</organism>
<keyword evidence="9" id="KW-0106">Calcium</keyword>
<reference evidence="16" key="1">
    <citation type="submission" date="2016-06" db="EMBL/GenBank/DDBJ databases">
        <authorList>
            <person name="Cuomo C."/>
            <person name="Litvintseva A."/>
            <person name="Heitman J."/>
            <person name="Chen Y."/>
            <person name="Sun S."/>
            <person name="Springer D."/>
            <person name="Dromer F."/>
            <person name="Young S."/>
            <person name="Zeng Q."/>
            <person name="Chapman S."/>
            <person name="Gujja S."/>
            <person name="Saif S."/>
            <person name="Birren B."/>
        </authorList>
    </citation>
    <scope>NUCLEOTIDE SEQUENCE</scope>
    <source>
        <strain evidence="16">CBS 7841</strain>
    </source>
</reference>
<keyword evidence="5" id="KW-0109">Calcium transport</keyword>
<keyword evidence="11" id="KW-0406">Ion transport</keyword>
<comment type="similarity">
    <text evidence="2">Belongs to the SARAF family.</text>
</comment>
<name>A0AAJ8JV02_9TREE</name>
<dbReference type="GeneID" id="91088281"/>
<feature type="region of interest" description="Disordered" evidence="14">
    <location>
        <begin position="296"/>
        <end position="323"/>
    </location>
</feature>
<evidence type="ECO:0000313" key="16">
    <source>
        <dbReference type="EMBL" id="WVN88857.1"/>
    </source>
</evidence>
<evidence type="ECO:0000256" key="9">
    <source>
        <dbReference type="ARBA" id="ARBA00022837"/>
    </source>
</evidence>
<evidence type="ECO:0000256" key="8">
    <source>
        <dbReference type="ARBA" id="ARBA00022824"/>
    </source>
</evidence>
<dbReference type="PANTHER" id="PTHR15929:SF0">
    <property type="entry name" value="STORE-OPERATED CALCIUM ENTRY-ASSOCIATED REGULATORY FACTOR"/>
    <property type="match status" value="1"/>
</dbReference>
<keyword evidence="4" id="KW-0813">Transport</keyword>
<feature type="transmembrane region" description="Helical" evidence="15">
    <location>
        <begin position="131"/>
        <end position="152"/>
    </location>
</feature>
<dbReference type="InterPro" id="IPR009567">
    <property type="entry name" value="SARAF"/>
</dbReference>
<accession>A0AAJ8JV02</accession>
<keyword evidence="10 15" id="KW-1133">Transmembrane helix</keyword>
<evidence type="ECO:0000256" key="15">
    <source>
        <dbReference type="SAM" id="Phobius"/>
    </source>
</evidence>
<feature type="compositionally biased region" description="Gly residues" evidence="14">
    <location>
        <begin position="176"/>
        <end position="207"/>
    </location>
</feature>
<sequence>MLKAKKISLSSIKTLTFYADKLTASRRTSPIPQLTCQGPGCKIFQPDVVQCLNMGDDGLGNIQWKCDTDLPSSLRMGQVGVSCEGWSKAGDTDVLQGSCGLTYHLYKVNRGAEYDDYNPYHYSSTSRYDKWFAQLFNIAFYTILFILFYSLARSLIARYWPRYTPPPLSRYNPFGPGDGPGGGSGGGGGGGSGWWPGGGPGDGGGPGTAPPPYSKRQPNDEAQWRPGFWTGLATGGLAAYLANNRRRQAEHYHGAEGWNNGFGYGRLGGWGWGGRERLGAPPVETRGIRRRAVDDDGWDRMVGPSRGGGEMRRATGFGGTSTR</sequence>
<keyword evidence="7" id="KW-0732">Signal</keyword>
<dbReference type="AlphaFoldDB" id="A0AAJ8JV02"/>
<comment type="subcellular location">
    <subcellularLocation>
        <location evidence="1">Endoplasmic reticulum membrane</location>
        <topology evidence="1">Single-pass type I membrane protein</topology>
    </subcellularLocation>
</comment>
<evidence type="ECO:0000256" key="11">
    <source>
        <dbReference type="ARBA" id="ARBA00023065"/>
    </source>
</evidence>
<evidence type="ECO:0000256" key="14">
    <source>
        <dbReference type="SAM" id="MobiDB-lite"/>
    </source>
</evidence>
<gene>
    <name evidence="16" type="ORF">L203_104071</name>
</gene>
<dbReference type="GO" id="GO:0006816">
    <property type="term" value="P:calcium ion transport"/>
    <property type="evidence" value="ECO:0007669"/>
    <property type="project" value="UniProtKB-KW"/>
</dbReference>
<evidence type="ECO:0000313" key="17">
    <source>
        <dbReference type="Proteomes" id="UP000094043"/>
    </source>
</evidence>
<dbReference type="PANTHER" id="PTHR15929">
    <property type="entry name" value="STORE-OPERATED CALCIUM ENTRY-ASSOCIATED REGULATORY FACTOR"/>
    <property type="match status" value="1"/>
</dbReference>
<evidence type="ECO:0000256" key="10">
    <source>
        <dbReference type="ARBA" id="ARBA00022989"/>
    </source>
</evidence>
<keyword evidence="12 15" id="KW-0472">Membrane</keyword>
<protein>
    <recommendedName>
        <fullName evidence="3">Store-operated calcium entry-associated regulatory factor</fullName>
    </recommendedName>
    <alternativeName>
        <fullName evidence="13">Transmembrane protein 66</fullName>
    </alternativeName>
</protein>
<feature type="region of interest" description="Disordered" evidence="14">
    <location>
        <begin position="171"/>
        <end position="226"/>
    </location>
</feature>
<keyword evidence="17" id="KW-1185">Reference proteome</keyword>
<evidence type="ECO:0000256" key="1">
    <source>
        <dbReference type="ARBA" id="ARBA00004115"/>
    </source>
</evidence>
<dbReference type="EMBL" id="CP143787">
    <property type="protein sequence ID" value="WVN88857.1"/>
    <property type="molecule type" value="Genomic_DNA"/>
</dbReference>